<keyword evidence="2" id="KW-0689">Ribosomal protein</keyword>
<dbReference type="Gene3D" id="3.40.630.30">
    <property type="match status" value="1"/>
</dbReference>
<reference evidence="2 3" key="1">
    <citation type="submission" date="2016-10" db="EMBL/GenBank/DDBJ databases">
        <authorList>
            <person name="de Groot N.N."/>
        </authorList>
    </citation>
    <scope>NUCLEOTIDE SEQUENCE [LARGE SCALE GENOMIC DNA]</scope>
    <source>
        <strain evidence="2 3">DSM 28129</strain>
    </source>
</reference>
<protein>
    <submittedName>
        <fullName evidence="2">Ribosomal protein S18 acetylase RimI</fullName>
    </submittedName>
</protein>
<organism evidence="2 3">
    <name type="scientific">Fontibacillus panacisegetis</name>
    <dbReference type="NCBI Taxonomy" id="670482"/>
    <lineage>
        <taxon>Bacteria</taxon>
        <taxon>Bacillati</taxon>
        <taxon>Bacillota</taxon>
        <taxon>Bacilli</taxon>
        <taxon>Bacillales</taxon>
        <taxon>Paenibacillaceae</taxon>
        <taxon>Fontibacillus</taxon>
    </lineage>
</organism>
<dbReference type="RefSeq" id="WP_091226153.1">
    <property type="nucleotide sequence ID" value="NZ_FNBG01000001.1"/>
</dbReference>
<dbReference type="STRING" id="670482.SAMN04488542_101319"/>
<dbReference type="InterPro" id="IPR000182">
    <property type="entry name" value="GNAT_dom"/>
</dbReference>
<dbReference type="OrthoDB" id="3389160at2"/>
<evidence type="ECO:0000313" key="2">
    <source>
        <dbReference type="EMBL" id="SDE66555.1"/>
    </source>
</evidence>
<dbReference type="PROSITE" id="PS51186">
    <property type="entry name" value="GNAT"/>
    <property type="match status" value="1"/>
</dbReference>
<accession>A0A1G7ESZ4</accession>
<dbReference type="InterPro" id="IPR016181">
    <property type="entry name" value="Acyl_CoA_acyltransferase"/>
</dbReference>
<sequence length="163" mass="18522">MNEKYTIKFAGLEDLDSWMLMIESVRTNFPGLDTEELLESYKQTVIKNISRQTAICAKHANEVVGVLIFSYNAKCLSCMAVHPEHRRKGIATAMMKDMLSLFPSDVDISVTTFRENDSKGIAPRPLYNKFGFVEDELVEEFNLPHQKFVLHRTQTSKETGSLG</sequence>
<dbReference type="EMBL" id="FNBG01000001">
    <property type="protein sequence ID" value="SDE66555.1"/>
    <property type="molecule type" value="Genomic_DNA"/>
</dbReference>
<proteinExistence type="predicted"/>
<name>A0A1G7ESZ4_9BACL</name>
<dbReference type="AlphaFoldDB" id="A0A1G7ESZ4"/>
<keyword evidence="3" id="KW-1185">Reference proteome</keyword>
<dbReference type="Proteomes" id="UP000198972">
    <property type="component" value="Unassembled WGS sequence"/>
</dbReference>
<gene>
    <name evidence="2" type="ORF">SAMN04488542_101319</name>
</gene>
<dbReference type="GO" id="GO:0016747">
    <property type="term" value="F:acyltransferase activity, transferring groups other than amino-acyl groups"/>
    <property type="evidence" value="ECO:0007669"/>
    <property type="project" value="InterPro"/>
</dbReference>
<dbReference type="Pfam" id="PF13508">
    <property type="entry name" value="Acetyltransf_7"/>
    <property type="match status" value="1"/>
</dbReference>
<dbReference type="GO" id="GO:0005840">
    <property type="term" value="C:ribosome"/>
    <property type="evidence" value="ECO:0007669"/>
    <property type="project" value="UniProtKB-KW"/>
</dbReference>
<dbReference type="CDD" id="cd04301">
    <property type="entry name" value="NAT_SF"/>
    <property type="match status" value="1"/>
</dbReference>
<keyword evidence="2" id="KW-0687">Ribonucleoprotein</keyword>
<dbReference type="SUPFAM" id="SSF55729">
    <property type="entry name" value="Acyl-CoA N-acyltransferases (Nat)"/>
    <property type="match status" value="1"/>
</dbReference>
<feature type="domain" description="N-acetyltransferase" evidence="1">
    <location>
        <begin position="5"/>
        <end position="155"/>
    </location>
</feature>
<evidence type="ECO:0000313" key="3">
    <source>
        <dbReference type="Proteomes" id="UP000198972"/>
    </source>
</evidence>
<evidence type="ECO:0000259" key="1">
    <source>
        <dbReference type="PROSITE" id="PS51186"/>
    </source>
</evidence>